<proteinExistence type="predicted"/>
<evidence type="ECO:0000256" key="5">
    <source>
        <dbReference type="ARBA" id="ARBA00048475"/>
    </source>
</evidence>
<organism evidence="7 8">
    <name type="scientific">Roseobacter sinensis</name>
    <dbReference type="NCBI Taxonomy" id="2931391"/>
    <lineage>
        <taxon>Bacteria</taxon>
        <taxon>Pseudomonadati</taxon>
        <taxon>Pseudomonadota</taxon>
        <taxon>Alphaproteobacteria</taxon>
        <taxon>Rhodobacterales</taxon>
        <taxon>Roseobacteraceae</taxon>
        <taxon>Roseobacter</taxon>
    </lineage>
</organism>
<dbReference type="Proteomes" id="UP001208690">
    <property type="component" value="Unassembled WGS sequence"/>
</dbReference>
<reference evidence="7 8" key="1">
    <citation type="submission" date="2022-04" db="EMBL/GenBank/DDBJ databases">
        <title>Roseobacter sp. WL0113 is a bacterium isolated from neritic sediment.</title>
        <authorList>
            <person name="Wang L."/>
            <person name="He W."/>
            <person name="Zhang D.-F."/>
        </authorList>
    </citation>
    <scope>NUCLEOTIDE SEQUENCE [LARGE SCALE GENOMIC DNA]</scope>
    <source>
        <strain evidence="7 8">WL0113</strain>
    </source>
</reference>
<evidence type="ECO:0000256" key="3">
    <source>
        <dbReference type="ARBA" id="ARBA00022755"/>
    </source>
</evidence>
<evidence type="ECO:0000313" key="7">
    <source>
        <dbReference type="EMBL" id="MCV3273668.1"/>
    </source>
</evidence>
<evidence type="ECO:0000256" key="1">
    <source>
        <dbReference type="ARBA" id="ARBA00022598"/>
    </source>
</evidence>
<accession>A0ABT3BKB3</accession>
<keyword evidence="4" id="KW-0067">ATP-binding</keyword>
<keyword evidence="3" id="KW-0658">Purine biosynthesis</keyword>
<evidence type="ECO:0000256" key="4">
    <source>
        <dbReference type="ARBA" id="ARBA00022840"/>
    </source>
</evidence>
<evidence type="ECO:0000259" key="6">
    <source>
        <dbReference type="Pfam" id="PF01259"/>
    </source>
</evidence>
<evidence type="ECO:0000256" key="2">
    <source>
        <dbReference type="ARBA" id="ARBA00022741"/>
    </source>
</evidence>
<dbReference type="SUPFAM" id="SSF56104">
    <property type="entry name" value="SAICAR synthase-like"/>
    <property type="match status" value="1"/>
</dbReference>
<dbReference type="Gene3D" id="3.30.200.20">
    <property type="entry name" value="Phosphorylase Kinase, domain 1"/>
    <property type="match status" value="1"/>
</dbReference>
<gene>
    <name evidence="7" type="ORF">MUB52_19725</name>
</gene>
<dbReference type="EMBL" id="JALIEB010000018">
    <property type="protein sequence ID" value="MCV3273668.1"/>
    <property type="molecule type" value="Genomic_DNA"/>
</dbReference>
<dbReference type="InterPro" id="IPR028923">
    <property type="entry name" value="SAICAR_synt/ADE2_N"/>
</dbReference>
<dbReference type="Pfam" id="PF01259">
    <property type="entry name" value="SAICAR_synt"/>
    <property type="match status" value="1"/>
</dbReference>
<evidence type="ECO:0000313" key="8">
    <source>
        <dbReference type="Proteomes" id="UP001208690"/>
    </source>
</evidence>
<comment type="catalytic activity">
    <reaction evidence="5">
        <text>5-amino-1-(5-phospho-D-ribosyl)imidazole-4-carboxylate + L-aspartate + ATP = (2S)-2-[5-amino-1-(5-phospho-beta-D-ribosyl)imidazole-4-carboxamido]succinate + ADP + phosphate + 2 H(+)</text>
        <dbReference type="Rhea" id="RHEA:22628"/>
        <dbReference type="ChEBI" id="CHEBI:15378"/>
        <dbReference type="ChEBI" id="CHEBI:29991"/>
        <dbReference type="ChEBI" id="CHEBI:30616"/>
        <dbReference type="ChEBI" id="CHEBI:43474"/>
        <dbReference type="ChEBI" id="CHEBI:58443"/>
        <dbReference type="ChEBI" id="CHEBI:77657"/>
        <dbReference type="ChEBI" id="CHEBI:456216"/>
        <dbReference type="EC" id="6.3.2.6"/>
    </reaction>
</comment>
<comment type="caution">
    <text evidence="7">The sequence shown here is derived from an EMBL/GenBank/DDBJ whole genome shotgun (WGS) entry which is preliminary data.</text>
</comment>
<keyword evidence="1" id="KW-0436">Ligase</keyword>
<dbReference type="Gene3D" id="3.30.470.20">
    <property type="entry name" value="ATP-grasp fold, B domain"/>
    <property type="match status" value="1"/>
</dbReference>
<sequence>MPDDQIELDDIRVFSAQADGPVVETSDQVVSYPALERRTLPGKAPIATAISVHLHQFLRQNGINTHFAGRGGPATQAVFETVQLPFDLRACNCATGDLVSEFGLNQGHQLMPPLVEFFVRPDSAGKRPTRVSESHLLAFNLIDPEDIGGVVDLALRINDLLTGAFFGIGVQVENIRMEFGVHYASDSPLPMIMLVSELSPDVMCLRDMRGGDLLDHRLAFEGGGDGLRGYNEILRRFDLDSASAVLARQKAH</sequence>
<name>A0ABT3BKB3_9RHOB</name>
<dbReference type="RefSeq" id="WP_263845880.1">
    <property type="nucleotide sequence ID" value="NZ_JALIEB010000018.1"/>
</dbReference>
<protein>
    <recommendedName>
        <fullName evidence="6">SAICAR synthetase/ADE2 N-terminal domain-containing protein</fullName>
    </recommendedName>
</protein>
<keyword evidence="2" id="KW-0547">Nucleotide-binding</keyword>
<keyword evidence="8" id="KW-1185">Reference proteome</keyword>
<feature type="domain" description="SAICAR synthetase/ADE2 N-terminal" evidence="6">
    <location>
        <begin position="15"/>
        <end position="205"/>
    </location>
</feature>